<dbReference type="InParanoid" id="G3IL27"/>
<protein>
    <submittedName>
        <fullName evidence="2">Uncharacterized protein</fullName>
    </submittedName>
</protein>
<evidence type="ECO:0000313" key="3">
    <source>
        <dbReference type="Proteomes" id="UP000001075"/>
    </source>
</evidence>
<name>G3IL27_CRIGR</name>
<evidence type="ECO:0000256" key="1">
    <source>
        <dbReference type="SAM" id="Phobius"/>
    </source>
</evidence>
<keyword evidence="1" id="KW-0472">Membrane</keyword>
<feature type="transmembrane region" description="Helical" evidence="1">
    <location>
        <begin position="12"/>
        <end position="32"/>
    </location>
</feature>
<keyword evidence="1" id="KW-1133">Transmembrane helix</keyword>
<accession>G3IL27</accession>
<sequence>MFNVIDSLYQRYQPIVTWALLFIGLCWGKATWWRECIETGGKLHLETKYILLLDPRKLKYPGSQARFAVTPITRRIRELAANCTRLYCNLTN</sequence>
<dbReference type="EMBL" id="JH003849">
    <property type="protein sequence ID" value="EGW08747.1"/>
    <property type="molecule type" value="Genomic_DNA"/>
</dbReference>
<evidence type="ECO:0000313" key="2">
    <source>
        <dbReference type="EMBL" id="EGW08747.1"/>
    </source>
</evidence>
<proteinExistence type="predicted"/>
<dbReference type="AlphaFoldDB" id="G3IL27"/>
<dbReference type="Proteomes" id="UP000001075">
    <property type="component" value="Unassembled WGS sequence"/>
</dbReference>
<keyword evidence="1" id="KW-0812">Transmembrane</keyword>
<reference evidence="3" key="1">
    <citation type="journal article" date="2011" name="Nat. Biotechnol.">
        <title>The genomic sequence of the Chinese hamster ovary (CHO)-K1 cell line.</title>
        <authorList>
            <person name="Xu X."/>
            <person name="Nagarajan H."/>
            <person name="Lewis N.E."/>
            <person name="Pan S."/>
            <person name="Cai Z."/>
            <person name="Liu X."/>
            <person name="Chen W."/>
            <person name="Xie M."/>
            <person name="Wang W."/>
            <person name="Hammond S."/>
            <person name="Andersen M.R."/>
            <person name="Neff N."/>
            <person name="Passarelli B."/>
            <person name="Koh W."/>
            <person name="Fan H.C."/>
            <person name="Wang J."/>
            <person name="Gui Y."/>
            <person name="Lee K.H."/>
            <person name="Betenbaugh M.J."/>
            <person name="Quake S.R."/>
            <person name="Famili I."/>
            <person name="Palsson B.O."/>
            <person name="Wang J."/>
        </authorList>
    </citation>
    <scope>NUCLEOTIDE SEQUENCE [LARGE SCALE GENOMIC DNA]</scope>
    <source>
        <strain evidence="3">CHO K1 cell line</strain>
    </source>
</reference>
<organism evidence="2 3">
    <name type="scientific">Cricetulus griseus</name>
    <name type="common">Chinese hamster</name>
    <name type="synonym">Cricetulus barabensis griseus</name>
    <dbReference type="NCBI Taxonomy" id="10029"/>
    <lineage>
        <taxon>Eukaryota</taxon>
        <taxon>Metazoa</taxon>
        <taxon>Chordata</taxon>
        <taxon>Craniata</taxon>
        <taxon>Vertebrata</taxon>
        <taxon>Euteleostomi</taxon>
        <taxon>Mammalia</taxon>
        <taxon>Eutheria</taxon>
        <taxon>Euarchontoglires</taxon>
        <taxon>Glires</taxon>
        <taxon>Rodentia</taxon>
        <taxon>Myomorpha</taxon>
        <taxon>Muroidea</taxon>
        <taxon>Cricetidae</taxon>
        <taxon>Cricetinae</taxon>
        <taxon>Cricetulus</taxon>
    </lineage>
</organism>
<gene>
    <name evidence="2" type="ORF">I79_024587</name>
</gene>